<name>A0A256G970_9HYPH</name>
<accession>A0A256G970</accession>
<sequence length="56" mass="6159">MCITQAFYAALPPLGFVASFWSVDDLILSWLKIGPAQSDGNDGGTWHFGDWEKVAK</sequence>
<evidence type="ECO:0000313" key="2">
    <source>
        <dbReference type="Proteomes" id="UP000216188"/>
    </source>
</evidence>
<dbReference type="Proteomes" id="UP000216188">
    <property type="component" value="Unassembled WGS sequence"/>
</dbReference>
<reference evidence="1 2" key="1">
    <citation type="submission" date="2017-07" db="EMBL/GenBank/DDBJ databases">
        <title>Phylogenetic study on the rhizospheric bacterium Ochrobactrum sp. A44.</title>
        <authorList>
            <person name="Krzyzanowska D.M."/>
            <person name="Ossowicki A."/>
            <person name="Rajewska M."/>
            <person name="Maciag T."/>
            <person name="Kaczynski Z."/>
            <person name="Czerwicka M."/>
            <person name="Jafra S."/>
        </authorList>
    </citation>
    <scope>NUCLEOTIDE SEQUENCE [LARGE SCALE GENOMIC DNA]</scope>
    <source>
        <strain evidence="1 2">CCUG 30717</strain>
    </source>
</reference>
<dbReference type="AlphaFoldDB" id="A0A256G970"/>
<dbReference type="EMBL" id="NNRM01000039">
    <property type="protein sequence ID" value="OYR23662.1"/>
    <property type="molecule type" value="Genomic_DNA"/>
</dbReference>
<organism evidence="1 2">
    <name type="scientific">Brucella pseudogrignonensis</name>
    <dbReference type="NCBI Taxonomy" id="419475"/>
    <lineage>
        <taxon>Bacteria</taxon>
        <taxon>Pseudomonadati</taxon>
        <taxon>Pseudomonadota</taxon>
        <taxon>Alphaproteobacteria</taxon>
        <taxon>Hyphomicrobiales</taxon>
        <taxon>Brucellaceae</taxon>
        <taxon>Brucella/Ochrobactrum group</taxon>
        <taxon>Brucella</taxon>
    </lineage>
</organism>
<proteinExistence type="predicted"/>
<evidence type="ECO:0000313" key="1">
    <source>
        <dbReference type="EMBL" id="OYR23662.1"/>
    </source>
</evidence>
<protein>
    <submittedName>
        <fullName evidence="1">Uncharacterized protein</fullName>
    </submittedName>
</protein>
<comment type="caution">
    <text evidence="1">The sequence shown here is derived from an EMBL/GenBank/DDBJ whole genome shotgun (WGS) entry which is preliminary data.</text>
</comment>
<keyword evidence="2" id="KW-1185">Reference proteome</keyword>
<gene>
    <name evidence="1" type="ORF">CEV34_3666</name>
</gene>